<dbReference type="SUPFAM" id="SSF48264">
    <property type="entry name" value="Cytochrome P450"/>
    <property type="match status" value="1"/>
</dbReference>
<dbReference type="InterPro" id="IPR050182">
    <property type="entry name" value="Cytochrome_P450_fam2"/>
</dbReference>
<evidence type="ECO:0000256" key="13">
    <source>
        <dbReference type="ARBA" id="ARBA00023136"/>
    </source>
</evidence>
<sequence length="396" mass="45020">MSAERSWGHRKGLIFGSGTEWSEQRKFAISAFKSLGFGTSRAEKEVLDEVIQLNKLLEKDVGVPISVNQKFHVAVINTLWHIVAGSRFEYDDPDLHTLIRMTGHVVRFRSLDSDSFMPNILFFMPWLTRLAPKLSGWDNFLASFVAIFPVLQRFIDEHKKSFDPNSPRDLIDIYLQKIANTDDKDSSFFGELGEKSLLIVLLDLFVAGGETASSNLTWGFLFLASYPEAQAKAHEEIDRVVGKSRLPSVADRPKMRYTEALINEVLRMVTIGAMSIFHSTTEKISNFHGYTLPKNCIVFGNLWEVHHDPGLWGDPENFRPERFLENPDASVYVFSTGKRVCPGESLARDELFLFTCGLLQRFKFELDPASRAPCLDPMRAAVLRSHDAKLILRPRY</sequence>
<dbReference type="GO" id="GO:0020037">
    <property type="term" value="F:heme binding"/>
    <property type="evidence" value="ECO:0007669"/>
    <property type="project" value="InterPro"/>
</dbReference>
<comment type="function">
    <text evidence="2">May be involved in the metabolism of insect hormones and in the breakdown of synthetic insecticides.</text>
</comment>
<keyword evidence="13" id="KW-0472">Membrane</keyword>
<evidence type="ECO:0000256" key="2">
    <source>
        <dbReference type="ARBA" id="ARBA00003690"/>
    </source>
</evidence>
<keyword evidence="11 14" id="KW-0408">Iron</keyword>
<proteinExistence type="inferred from homology"/>
<evidence type="ECO:0000256" key="11">
    <source>
        <dbReference type="ARBA" id="ARBA00023004"/>
    </source>
</evidence>
<keyword evidence="9" id="KW-0492">Microsome</keyword>
<dbReference type="OMA" id="ENGNDHM"/>
<keyword evidence="10 15" id="KW-0560">Oxidoreductase</keyword>
<evidence type="ECO:0000256" key="6">
    <source>
        <dbReference type="ARBA" id="ARBA00022617"/>
    </source>
</evidence>
<dbReference type="InterPro" id="IPR001128">
    <property type="entry name" value="Cyt_P450"/>
</dbReference>
<evidence type="ECO:0000256" key="5">
    <source>
        <dbReference type="ARBA" id="ARBA00010617"/>
    </source>
</evidence>
<keyword evidence="6 14" id="KW-0349">Heme</keyword>
<evidence type="ECO:0000313" key="16">
    <source>
        <dbReference type="EMBL" id="OXA37044.1"/>
    </source>
</evidence>
<dbReference type="PRINTS" id="PR00463">
    <property type="entry name" value="EP450I"/>
</dbReference>
<evidence type="ECO:0000256" key="8">
    <source>
        <dbReference type="ARBA" id="ARBA00022824"/>
    </source>
</evidence>
<evidence type="ECO:0000256" key="9">
    <source>
        <dbReference type="ARBA" id="ARBA00022848"/>
    </source>
</evidence>
<dbReference type="GO" id="GO:0005506">
    <property type="term" value="F:iron ion binding"/>
    <property type="evidence" value="ECO:0007669"/>
    <property type="project" value="InterPro"/>
</dbReference>
<comment type="cofactor">
    <cofactor evidence="1 14">
        <name>heme</name>
        <dbReference type="ChEBI" id="CHEBI:30413"/>
    </cofactor>
</comment>
<evidence type="ECO:0000256" key="3">
    <source>
        <dbReference type="ARBA" id="ARBA00004174"/>
    </source>
</evidence>
<dbReference type="PANTHER" id="PTHR24300:SF375">
    <property type="entry name" value="CYTOCHROME P450 FAMILY"/>
    <property type="match status" value="1"/>
</dbReference>
<dbReference type="GO" id="GO:0005789">
    <property type="term" value="C:endoplasmic reticulum membrane"/>
    <property type="evidence" value="ECO:0007669"/>
    <property type="project" value="UniProtKB-SubCell"/>
</dbReference>
<evidence type="ECO:0000256" key="4">
    <source>
        <dbReference type="ARBA" id="ARBA00004406"/>
    </source>
</evidence>
<evidence type="ECO:0000256" key="14">
    <source>
        <dbReference type="PIRSR" id="PIRSR602401-1"/>
    </source>
</evidence>
<dbReference type="InterPro" id="IPR036396">
    <property type="entry name" value="Cyt_P450_sf"/>
</dbReference>
<name>A0A226CWQ5_FOLCA</name>
<dbReference type="InterPro" id="IPR017972">
    <property type="entry name" value="Cyt_P450_CS"/>
</dbReference>
<comment type="caution">
    <text evidence="16">The sequence shown here is derived from an EMBL/GenBank/DDBJ whole genome shotgun (WGS) entry which is preliminary data.</text>
</comment>
<keyword evidence="7 14" id="KW-0479">Metal-binding</keyword>
<gene>
    <name evidence="16" type="ORF">Fcan01_28217</name>
</gene>
<evidence type="ECO:0000256" key="7">
    <source>
        <dbReference type="ARBA" id="ARBA00022723"/>
    </source>
</evidence>
<keyword evidence="12 15" id="KW-0503">Monooxygenase</keyword>
<feature type="binding site" description="axial binding residue" evidence="14">
    <location>
        <position position="341"/>
    </location>
    <ligand>
        <name>heme</name>
        <dbReference type="ChEBI" id="CHEBI:30413"/>
    </ligand>
    <ligandPart>
        <name>Fe</name>
        <dbReference type="ChEBI" id="CHEBI:18248"/>
    </ligandPart>
</feature>
<dbReference type="GO" id="GO:0006082">
    <property type="term" value="P:organic acid metabolic process"/>
    <property type="evidence" value="ECO:0007669"/>
    <property type="project" value="TreeGrafter"/>
</dbReference>
<evidence type="ECO:0000256" key="1">
    <source>
        <dbReference type="ARBA" id="ARBA00001971"/>
    </source>
</evidence>
<dbReference type="PRINTS" id="PR00385">
    <property type="entry name" value="P450"/>
</dbReference>
<dbReference type="EMBL" id="LNIX01000066">
    <property type="protein sequence ID" value="OXA37044.1"/>
    <property type="molecule type" value="Genomic_DNA"/>
</dbReference>
<dbReference type="FunFam" id="1.10.630.10:FF:000238">
    <property type="entry name" value="Cytochrome P450 2A6"/>
    <property type="match status" value="1"/>
</dbReference>
<dbReference type="STRING" id="158441.A0A226CWQ5"/>
<dbReference type="Pfam" id="PF00067">
    <property type="entry name" value="p450"/>
    <property type="match status" value="1"/>
</dbReference>
<organism evidence="16 17">
    <name type="scientific">Folsomia candida</name>
    <name type="common">Springtail</name>
    <dbReference type="NCBI Taxonomy" id="158441"/>
    <lineage>
        <taxon>Eukaryota</taxon>
        <taxon>Metazoa</taxon>
        <taxon>Ecdysozoa</taxon>
        <taxon>Arthropoda</taxon>
        <taxon>Hexapoda</taxon>
        <taxon>Collembola</taxon>
        <taxon>Entomobryomorpha</taxon>
        <taxon>Isotomoidea</taxon>
        <taxon>Isotomidae</taxon>
        <taxon>Proisotominae</taxon>
        <taxon>Folsomia</taxon>
    </lineage>
</organism>
<dbReference type="PANTHER" id="PTHR24300">
    <property type="entry name" value="CYTOCHROME P450 508A4-RELATED"/>
    <property type="match status" value="1"/>
</dbReference>
<evidence type="ECO:0000256" key="15">
    <source>
        <dbReference type="RuleBase" id="RU000461"/>
    </source>
</evidence>
<dbReference type="AlphaFoldDB" id="A0A226CWQ5"/>
<comment type="subcellular location">
    <subcellularLocation>
        <location evidence="4">Endoplasmic reticulum membrane</location>
        <topology evidence="4">Peripheral membrane protein</topology>
    </subcellularLocation>
    <subcellularLocation>
        <location evidence="3">Microsome membrane</location>
        <topology evidence="3">Peripheral membrane protein</topology>
    </subcellularLocation>
</comment>
<evidence type="ECO:0000313" key="17">
    <source>
        <dbReference type="Proteomes" id="UP000198287"/>
    </source>
</evidence>
<evidence type="ECO:0000256" key="10">
    <source>
        <dbReference type="ARBA" id="ARBA00023002"/>
    </source>
</evidence>
<dbReference type="GO" id="GO:0016712">
    <property type="term" value="F:oxidoreductase activity, acting on paired donors, with incorporation or reduction of molecular oxygen, reduced flavin or flavoprotein as one donor, and incorporation of one atom of oxygen"/>
    <property type="evidence" value="ECO:0007669"/>
    <property type="project" value="TreeGrafter"/>
</dbReference>
<keyword evidence="17" id="KW-1185">Reference proteome</keyword>
<protein>
    <submittedName>
        <fullName evidence="16">Methyl farnesoate epoxidase</fullName>
    </submittedName>
</protein>
<reference evidence="16 17" key="1">
    <citation type="submission" date="2015-12" db="EMBL/GenBank/DDBJ databases">
        <title>The genome of Folsomia candida.</title>
        <authorList>
            <person name="Faddeeva A."/>
            <person name="Derks M.F."/>
            <person name="Anvar Y."/>
            <person name="Smit S."/>
            <person name="Van Straalen N."/>
            <person name="Roelofs D."/>
        </authorList>
    </citation>
    <scope>NUCLEOTIDE SEQUENCE [LARGE SCALE GENOMIC DNA]</scope>
    <source>
        <strain evidence="16 17">VU population</strain>
        <tissue evidence="16">Whole body</tissue>
    </source>
</reference>
<keyword evidence="8" id="KW-0256">Endoplasmic reticulum</keyword>
<dbReference type="Proteomes" id="UP000198287">
    <property type="component" value="Unassembled WGS sequence"/>
</dbReference>
<dbReference type="PROSITE" id="PS00086">
    <property type="entry name" value="CYTOCHROME_P450"/>
    <property type="match status" value="1"/>
</dbReference>
<accession>A0A226CWQ5</accession>
<evidence type="ECO:0000256" key="12">
    <source>
        <dbReference type="ARBA" id="ARBA00023033"/>
    </source>
</evidence>
<comment type="similarity">
    <text evidence="5 15">Belongs to the cytochrome P450 family.</text>
</comment>
<dbReference type="OrthoDB" id="1055148at2759"/>
<dbReference type="InterPro" id="IPR002401">
    <property type="entry name" value="Cyt_P450_E_grp-I"/>
</dbReference>
<dbReference type="GO" id="GO:0006805">
    <property type="term" value="P:xenobiotic metabolic process"/>
    <property type="evidence" value="ECO:0007669"/>
    <property type="project" value="TreeGrafter"/>
</dbReference>
<dbReference type="Gene3D" id="1.10.630.10">
    <property type="entry name" value="Cytochrome P450"/>
    <property type="match status" value="1"/>
</dbReference>